<evidence type="ECO:0000313" key="2">
    <source>
        <dbReference type="EMBL" id="OOE12317.1"/>
    </source>
</evidence>
<dbReference type="Gene3D" id="3.40.50.620">
    <property type="entry name" value="HUPs"/>
    <property type="match status" value="1"/>
</dbReference>
<accession>A0A1V3G7Q0</accession>
<dbReference type="CDD" id="cd06259">
    <property type="entry name" value="YdcF-like"/>
    <property type="match status" value="1"/>
</dbReference>
<dbReference type="AlphaFoldDB" id="A0A1V3G7Q0"/>
<protein>
    <recommendedName>
        <fullName evidence="1">DUF218 domain-containing protein</fullName>
    </recommendedName>
</protein>
<dbReference type="EMBL" id="MQMF01000002">
    <property type="protein sequence ID" value="OOE12317.1"/>
    <property type="molecule type" value="Genomic_DNA"/>
</dbReference>
<feature type="domain" description="DUF218" evidence="1">
    <location>
        <begin position="38"/>
        <end position="173"/>
    </location>
</feature>
<dbReference type="InterPro" id="IPR014729">
    <property type="entry name" value="Rossmann-like_a/b/a_fold"/>
</dbReference>
<dbReference type="PANTHER" id="PTHR30336">
    <property type="entry name" value="INNER MEMBRANE PROTEIN, PROBABLE PERMEASE"/>
    <property type="match status" value="1"/>
</dbReference>
<dbReference type="Proteomes" id="UP000188597">
    <property type="component" value="Unassembled WGS sequence"/>
</dbReference>
<evidence type="ECO:0000259" key="1">
    <source>
        <dbReference type="Pfam" id="PF02698"/>
    </source>
</evidence>
<dbReference type="InterPro" id="IPR051599">
    <property type="entry name" value="Cell_Envelope_Assoc"/>
</dbReference>
<dbReference type="RefSeq" id="WP_077362031.1">
    <property type="nucleotide sequence ID" value="NZ_MQMF01000002.1"/>
</dbReference>
<evidence type="ECO:0000313" key="3">
    <source>
        <dbReference type="Proteomes" id="UP000188597"/>
    </source>
</evidence>
<proteinExistence type="predicted"/>
<reference evidence="2 3" key="1">
    <citation type="submission" date="2016-11" db="EMBL/GenBank/DDBJ databases">
        <authorList>
            <person name="Jaros S."/>
            <person name="Januszkiewicz K."/>
            <person name="Wedrychowicz H."/>
        </authorList>
    </citation>
    <scope>NUCLEOTIDE SEQUENCE [LARGE SCALE GENOMIC DNA]</scope>
    <source>
        <strain evidence="2 3">Con a/3</strain>
    </source>
</reference>
<dbReference type="OrthoDB" id="9782395at2"/>
<dbReference type="GO" id="GO:0005886">
    <property type="term" value="C:plasma membrane"/>
    <property type="evidence" value="ECO:0007669"/>
    <property type="project" value="TreeGrafter"/>
</dbReference>
<name>A0A1V3G7Q0_9BACL</name>
<dbReference type="Pfam" id="PF02698">
    <property type="entry name" value="DUF218"/>
    <property type="match status" value="1"/>
</dbReference>
<organism evidence="2 3">
    <name type="scientific">Fictibacillus arsenicus</name>
    <dbReference type="NCBI Taxonomy" id="255247"/>
    <lineage>
        <taxon>Bacteria</taxon>
        <taxon>Bacillati</taxon>
        <taxon>Bacillota</taxon>
        <taxon>Bacilli</taxon>
        <taxon>Bacillales</taxon>
        <taxon>Fictibacillaceae</taxon>
        <taxon>Fictibacillus</taxon>
    </lineage>
</organism>
<dbReference type="PANTHER" id="PTHR30336:SF20">
    <property type="entry name" value="DUF218 DOMAIN-CONTAINING PROTEIN"/>
    <property type="match status" value="1"/>
</dbReference>
<sequence>MNPLIAKEPKSVPEFTKKQIDWLTDIAFYYDDKPEPCDAVFVFGGTHPGHWEKAIEAYHMGLSSTFVVTGGVSPTGKKHASWEERTAPESHVIRRKIMEAGVPEESIFFEDRSSNSMENVIYALDEFDFTMINSLLVITKEHGAGRQIRTLQKHLPETVRFVPFGFPAVYSGEGITRDNWHLTPEGRSRVWGEYLRICKYGDAGHLRGILAEERML</sequence>
<dbReference type="InterPro" id="IPR003848">
    <property type="entry name" value="DUF218"/>
</dbReference>
<comment type="caution">
    <text evidence="2">The sequence shown here is derived from an EMBL/GenBank/DDBJ whole genome shotgun (WGS) entry which is preliminary data.</text>
</comment>
<gene>
    <name evidence="2" type="ORF">UN64_09410</name>
</gene>